<feature type="domain" description="Histidine kinase" evidence="8">
    <location>
        <begin position="96"/>
        <end position="310"/>
    </location>
</feature>
<sequence length="312" mass="35645">MKTEQILLLFILILLAACTAFSWGFAHYRKRWFSLYQNVQNFQKTLLEDGQIPAVSPGEDADNIIRDGFVRIEKKYGREREAALNDKKTIQSLILDLSHQLKTPLANIRLYHELLRAPDLPPDKKKQLEDRLEEQTDKLDWLLGSLFKMADLERGTASLNASYTSVIPTVRKAVESILPKADRKMIRVEMSPFLDTPLFHDPAWTEEVFVNLLENAVKYAPEETTIHLSMECYETYGSVCIRDEGPGIPKKEYSRIFQKFYRGSSAAGKEGWGIGLYLSRLILEKERGYITVDAAVGKGSCFSVFLPVMTKR</sequence>
<dbReference type="Pfam" id="PF02518">
    <property type="entry name" value="HATPase_c"/>
    <property type="match status" value="1"/>
</dbReference>
<keyword evidence="5" id="KW-0808">Transferase</keyword>
<dbReference type="InterPro" id="IPR004358">
    <property type="entry name" value="Sig_transdc_His_kin-like_C"/>
</dbReference>
<comment type="caution">
    <text evidence="9">The sequence shown here is derived from an EMBL/GenBank/DDBJ whole genome shotgun (WGS) entry which is preliminary data.</text>
</comment>
<dbReference type="InterPro" id="IPR036097">
    <property type="entry name" value="HisK_dim/P_sf"/>
</dbReference>
<dbReference type="SUPFAM" id="SSF55874">
    <property type="entry name" value="ATPase domain of HSP90 chaperone/DNA topoisomerase II/histidine kinase"/>
    <property type="match status" value="1"/>
</dbReference>
<dbReference type="GO" id="GO:0004721">
    <property type="term" value="F:phosphoprotein phosphatase activity"/>
    <property type="evidence" value="ECO:0007669"/>
    <property type="project" value="TreeGrafter"/>
</dbReference>
<evidence type="ECO:0000256" key="6">
    <source>
        <dbReference type="ARBA" id="ARBA00022777"/>
    </source>
</evidence>
<evidence type="ECO:0000259" key="8">
    <source>
        <dbReference type="PROSITE" id="PS50109"/>
    </source>
</evidence>
<keyword evidence="4" id="KW-0597">Phosphoprotein</keyword>
<dbReference type="PROSITE" id="PS51257">
    <property type="entry name" value="PROKAR_LIPOPROTEIN"/>
    <property type="match status" value="1"/>
</dbReference>
<dbReference type="EC" id="2.7.13.3" evidence="3"/>
<organism evidence="9 10">
    <name type="scientific">Lachnoclostridium phocaeense</name>
    <dbReference type="NCBI Taxonomy" id="1871021"/>
    <lineage>
        <taxon>Bacteria</taxon>
        <taxon>Bacillati</taxon>
        <taxon>Bacillota</taxon>
        <taxon>Clostridia</taxon>
        <taxon>Lachnospirales</taxon>
        <taxon>Lachnospiraceae</taxon>
    </lineage>
</organism>
<name>A0A921I166_9FIRM</name>
<dbReference type="InterPro" id="IPR003661">
    <property type="entry name" value="HisK_dim/P_dom"/>
</dbReference>
<accession>A0A921I166</accession>
<reference evidence="9" key="1">
    <citation type="journal article" date="2021" name="PeerJ">
        <title>Extensive microbial diversity within the chicken gut microbiome revealed by metagenomics and culture.</title>
        <authorList>
            <person name="Gilroy R."/>
            <person name="Ravi A."/>
            <person name="Getino M."/>
            <person name="Pursley I."/>
            <person name="Horton D.L."/>
            <person name="Alikhan N.F."/>
            <person name="Baker D."/>
            <person name="Gharbi K."/>
            <person name="Hall N."/>
            <person name="Watson M."/>
            <person name="Adriaenssens E.M."/>
            <person name="Foster-Nyarko E."/>
            <person name="Jarju S."/>
            <person name="Secka A."/>
            <person name="Antonio M."/>
            <person name="Oren A."/>
            <person name="Chaudhuri R.R."/>
            <person name="La Ragione R."/>
            <person name="Hildebrand F."/>
            <person name="Pallen M.J."/>
        </authorList>
    </citation>
    <scope>NUCLEOTIDE SEQUENCE</scope>
    <source>
        <strain evidence="9">ChiSjej5B23-16112</strain>
    </source>
</reference>
<comment type="subcellular location">
    <subcellularLocation>
        <location evidence="2">Membrane</location>
    </subcellularLocation>
</comment>
<evidence type="ECO:0000313" key="9">
    <source>
        <dbReference type="EMBL" id="HJF94591.1"/>
    </source>
</evidence>
<dbReference type="InterPro" id="IPR005467">
    <property type="entry name" value="His_kinase_dom"/>
</dbReference>
<evidence type="ECO:0000313" key="10">
    <source>
        <dbReference type="Proteomes" id="UP000769156"/>
    </source>
</evidence>
<evidence type="ECO:0000256" key="4">
    <source>
        <dbReference type="ARBA" id="ARBA00022553"/>
    </source>
</evidence>
<dbReference type="Gene3D" id="1.10.287.130">
    <property type="match status" value="1"/>
</dbReference>
<dbReference type="GO" id="GO:0016036">
    <property type="term" value="P:cellular response to phosphate starvation"/>
    <property type="evidence" value="ECO:0007669"/>
    <property type="project" value="TreeGrafter"/>
</dbReference>
<dbReference type="InterPro" id="IPR036890">
    <property type="entry name" value="HATPase_C_sf"/>
</dbReference>
<comment type="catalytic activity">
    <reaction evidence="1">
        <text>ATP + protein L-histidine = ADP + protein N-phospho-L-histidine.</text>
        <dbReference type="EC" id="2.7.13.3"/>
    </reaction>
</comment>
<dbReference type="Gene3D" id="3.30.565.10">
    <property type="entry name" value="Histidine kinase-like ATPase, C-terminal domain"/>
    <property type="match status" value="1"/>
</dbReference>
<dbReference type="PANTHER" id="PTHR45453">
    <property type="entry name" value="PHOSPHATE REGULON SENSOR PROTEIN PHOR"/>
    <property type="match status" value="1"/>
</dbReference>
<protein>
    <recommendedName>
        <fullName evidence="3">histidine kinase</fullName>
        <ecNumber evidence="3">2.7.13.3</ecNumber>
    </recommendedName>
</protein>
<dbReference type="PRINTS" id="PR00344">
    <property type="entry name" value="BCTRLSENSOR"/>
</dbReference>
<keyword evidence="6 9" id="KW-0418">Kinase</keyword>
<dbReference type="SMART" id="SM00388">
    <property type="entry name" value="HisKA"/>
    <property type="match status" value="1"/>
</dbReference>
<dbReference type="CDD" id="cd00075">
    <property type="entry name" value="HATPase"/>
    <property type="match status" value="1"/>
</dbReference>
<gene>
    <name evidence="9" type="ORF">K8V82_07345</name>
</gene>
<evidence type="ECO:0000256" key="2">
    <source>
        <dbReference type="ARBA" id="ARBA00004370"/>
    </source>
</evidence>
<dbReference type="Proteomes" id="UP000769156">
    <property type="component" value="Unassembled WGS sequence"/>
</dbReference>
<evidence type="ECO:0000256" key="3">
    <source>
        <dbReference type="ARBA" id="ARBA00012438"/>
    </source>
</evidence>
<dbReference type="SMART" id="SM00387">
    <property type="entry name" value="HATPase_c"/>
    <property type="match status" value="1"/>
</dbReference>
<dbReference type="GO" id="GO:0005886">
    <property type="term" value="C:plasma membrane"/>
    <property type="evidence" value="ECO:0007669"/>
    <property type="project" value="TreeGrafter"/>
</dbReference>
<keyword evidence="7" id="KW-0902">Two-component regulatory system</keyword>
<dbReference type="CDD" id="cd00082">
    <property type="entry name" value="HisKA"/>
    <property type="match status" value="1"/>
</dbReference>
<dbReference type="PROSITE" id="PS50109">
    <property type="entry name" value="HIS_KIN"/>
    <property type="match status" value="1"/>
</dbReference>
<dbReference type="AlphaFoldDB" id="A0A921I166"/>
<dbReference type="EMBL" id="DYVY01000116">
    <property type="protein sequence ID" value="HJF94591.1"/>
    <property type="molecule type" value="Genomic_DNA"/>
</dbReference>
<evidence type="ECO:0000256" key="5">
    <source>
        <dbReference type="ARBA" id="ARBA00022679"/>
    </source>
</evidence>
<dbReference type="GO" id="GO:0000155">
    <property type="term" value="F:phosphorelay sensor kinase activity"/>
    <property type="evidence" value="ECO:0007669"/>
    <property type="project" value="InterPro"/>
</dbReference>
<dbReference type="Pfam" id="PF00512">
    <property type="entry name" value="HisKA"/>
    <property type="match status" value="1"/>
</dbReference>
<dbReference type="InterPro" id="IPR050351">
    <property type="entry name" value="BphY/WalK/GraS-like"/>
</dbReference>
<evidence type="ECO:0000256" key="1">
    <source>
        <dbReference type="ARBA" id="ARBA00000085"/>
    </source>
</evidence>
<dbReference type="SUPFAM" id="SSF47384">
    <property type="entry name" value="Homodimeric domain of signal transducing histidine kinase"/>
    <property type="match status" value="1"/>
</dbReference>
<proteinExistence type="predicted"/>
<evidence type="ECO:0000256" key="7">
    <source>
        <dbReference type="ARBA" id="ARBA00023012"/>
    </source>
</evidence>
<dbReference type="PANTHER" id="PTHR45453:SF1">
    <property type="entry name" value="PHOSPHATE REGULON SENSOR PROTEIN PHOR"/>
    <property type="match status" value="1"/>
</dbReference>
<reference evidence="9" key="2">
    <citation type="submission" date="2021-09" db="EMBL/GenBank/DDBJ databases">
        <authorList>
            <person name="Gilroy R."/>
        </authorList>
    </citation>
    <scope>NUCLEOTIDE SEQUENCE</scope>
    <source>
        <strain evidence="9">ChiSjej5B23-16112</strain>
    </source>
</reference>
<dbReference type="InterPro" id="IPR003594">
    <property type="entry name" value="HATPase_dom"/>
</dbReference>